<dbReference type="OrthoDB" id="9780649at2"/>
<accession>A0A0K2G8Q2</accession>
<dbReference type="KEGG" id="nmv:NITMOv2_0917"/>
<gene>
    <name evidence="1" type="ORF">NITMOv2_0917</name>
</gene>
<dbReference type="EMBL" id="CP011801">
    <property type="protein sequence ID" value="ALA57351.1"/>
    <property type="molecule type" value="Genomic_DNA"/>
</dbReference>
<name>A0A0K2G8Q2_NITMO</name>
<protein>
    <recommendedName>
        <fullName evidence="3">Antitoxin SocA-like Panacea domain-containing protein</fullName>
    </recommendedName>
</protein>
<reference evidence="1 2" key="1">
    <citation type="journal article" date="2015" name="Proc. Natl. Acad. Sci. U.S.A.">
        <title>Expanded metabolic versatility of ubiquitous nitrite-oxidizing bacteria from the genus Nitrospira.</title>
        <authorList>
            <person name="Koch H."/>
            <person name="Lucker S."/>
            <person name="Albertsen M."/>
            <person name="Kitzinger K."/>
            <person name="Herbold C."/>
            <person name="Spieck E."/>
            <person name="Nielsen P.H."/>
            <person name="Wagner M."/>
            <person name="Daims H."/>
        </authorList>
    </citation>
    <scope>NUCLEOTIDE SEQUENCE [LARGE SCALE GENOMIC DNA]</scope>
    <source>
        <strain evidence="1 2">NSP M-1</strain>
    </source>
</reference>
<organism evidence="1 2">
    <name type="scientific">Nitrospira moscoviensis</name>
    <dbReference type="NCBI Taxonomy" id="42253"/>
    <lineage>
        <taxon>Bacteria</taxon>
        <taxon>Pseudomonadati</taxon>
        <taxon>Nitrospirota</taxon>
        <taxon>Nitrospiria</taxon>
        <taxon>Nitrospirales</taxon>
        <taxon>Nitrospiraceae</taxon>
        <taxon>Nitrospira</taxon>
    </lineage>
</organism>
<evidence type="ECO:0000313" key="1">
    <source>
        <dbReference type="EMBL" id="ALA57351.1"/>
    </source>
</evidence>
<sequence>MRKPNHITVDRALLLYALHLAEPYGLLSDVKLQQLCFLCELQLFGKGFKGFHFEFFRFAYGAFSKDLDNDLTSLRRKERVENFTLSDQAKEEVIPLVLQGVEGIETNEKVKEIIDAVVATYGPQDSGTITKSVEAVELSTPQQPEFKIPIRDIVFHTTLLVPHRIEVQAEFAFSPAMLARVNAAMGYDGTAGLGAHSW</sequence>
<dbReference type="PATRIC" id="fig|42253.5.peg.898"/>
<dbReference type="RefSeq" id="WP_053378701.1">
    <property type="nucleotide sequence ID" value="NZ_CP011801.1"/>
</dbReference>
<dbReference type="STRING" id="42253.NITMOv2_0917"/>
<evidence type="ECO:0000313" key="2">
    <source>
        <dbReference type="Proteomes" id="UP000069205"/>
    </source>
</evidence>
<dbReference type="Proteomes" id="UP000069205">
    <property type="component" value="Chromosome"/>
</dbReference>
<evidence type="ECO:0008006" key="3">
    <source>
        <dbReference type="Google" id="ProtNLM"/>
    </source>
</evidence>
<proteinExistence type="predicted"/>
<keyword evidence="2" id="KW-1185">Reference proteome</keyword>
<dbReference type="AlphaFoldDB" id="A0A0K2G8Q2"/>